<feature type="region of interest" description="Disordered" evidence="1">
    <location>
        <begin position="1"/>
        <end position="20"/>
    </location>
</feature>
<sequence>MKYEDGSKYSGLGQSSLHSAANTEDLGRAHLLYRAQSCPGMLSSESSSDDTENWTSTHGVKLRNSKPAKDKCRNRYSCSSIDYMDYSLNTNSSHESCPDVLHLSASTSEGSKISSSHCNYRHSMIQVS</sequence>
<proteinExistence type="predicted"/>
<name>A0AAV4MFI0_CAEEX</name>
<dbReference type="AlphaFoldDB" id="A0AAV4MFI0"/>
<evidence type="ECO:0000313" key="2">
    <source>
        <dbReference type="EMBL" id="GIX71108.1"/>
    </source>
</evidence>
<comment type="caution">
    <text evidence="2">The sequence shown here is derived from an EMBL/GenBank/DDBJ whole genome shotgun (WGS) entry which is preliminary data.</text>
</comment>
<dbReference type="Proteomes" id="UP001054945">
    <property type="component" value="Unassembled WGS sequence"/>
</dbReference>
<protein>
    <submittedName>
        <fullName evidence="2">Uncharacterized protein</fullName>
    </submittedName>
</protein>
<reference evidence="2 3" key="1">
    <citation type="submission" date="2021-06" db="EMBL/GenBank/DDBJ databases">
        <title>Caerostris extrusa draft genome.</title>
        <authorList>
            <person name="Kono N."/>
            <person name="Arakawa K."/>
        </authorList>
    </citation>
    <scope>NUCLEOTIDE SEQUENCE [LARGE SCALE GENOMIC DNA]</scope>
</reference>
<evidence type="ECO:0000256" key="1">
    <source>
        <dbReference type="SAM" id="MobiDB-lite"/>
    </source>
</evidence>
<dbReference type="EMBL" id="BPLR01002190">
    <property type="protein sequence ID" value="GIX71108.1"/>
    <property type="molecule type" value="Genomic_DNA"/>
</dbReference>
<organism evidence="2 3">
    <name type="scientific">Caerostris extrusa</name>
    <name type="common">Bark spider</name>
    <name type="synonym">Caerostris bankana</name>
    <dbReference type="NCBI Taxonomy" id="172846"/>
    <lineage>
        <taxon>Eukaryota</taxon>
        <taxon>Metazoa</taxon>
        <taxon>Ecdysozoa</taxon>
        <taxon>Arthropoda</taxon>
        <taxon>Chelicerata</taxon>
        <taxon>Arachnida</taxon>
        <taxon>Araneae</taxon>
        <taxon>Araneomorphae</taxon>
        <taxon>Entelegynae</taxon>
        <taxon>Araneoidea</taxon>
        <taxon>Araneidae</taxon>
        <taxon>Caerostris</taxon>
    </lineage>
</organism>
<evidence type="ECO:0000313" key="3">
    <source>
        <dbReference type="Proteomes" id="UP001054945"/>
    </source>
</evidence>
<feature type="region of interest" description="Disordered" evidence="1">
    <location>
        <begin position="40"/>
        <end position="72"/>
    </location>
</feature>
<gene>
    <name evidence="2" type="ORF">CEXT_155091</name>
</gene>
<accession>A0AAV4MFI0</accession>
<keyword evidence="3" id="KW-1185">Reference proteome</keyword>